<gene>
    <name evidence="2" type="ORF">JOF36_001967</name>
</gene>
<accession>A0ABS4VQT0</accession>
<protein>
    <submittedName>
        <fullName evidence="2">Uncharacterized protein</fullName>
    </submittedName>
</protein>
<name>A0ABS4VQT0_9PSEU</name>
<feature type="region of interest" description="Disordered" evidence="1">
    <location>
        <begin position="59"/>
        <end position="91"/>
    </location>
</feature>
<reference evidence="2 3" key="1">
    <citation type="submission" date="2021-03" db="EMBL/GenBank/DDBJ databases">
        <title>Sequencing the genomes of 1000 actinobacteria strains.</title>
        <authorList>
            <person name="Klenk H.-P."/>
        </authorList>
    </citation>
    <scope>NUCLEOTIDE SEQUENCE [LARGE SCALE GENOMIC DNA]</scope>
    <source>
        <strain evidence="2 3">DSM 45256</strain>
    </source>
</reference>
<comment type="caution">
    <text evidence="2">The sequence shown here is derived from an EMBL/GenBank/DDBJ whole genome shotgun (WGS) entry which is preliminary data.</text>
</comment>
<evidence type="ECO:0000313" key="3">
    <source>
        <dbReference type="Proteomes" id="UP001519295"/>
    </source>
</evidence>
<evidence type="ECO:0000313" key="2">
    <source>
        <dbReference type="EMBL" id="MBP2366271.1"/>
    </source>
</evidence>
<dbReference type="EMBL" id="JAGINU010000001">
    <property type="protein sequence ID" value="MBP2366271.1"/>
    <property type="molecule type" value="Genomic_DNA"/>
</dbReference>
<sequence length="91" mass="9593">MRETVTDEETLTLTITGRTGSWLVSGVLGGQDLPLQGMDDRGLREMLQAMLPARAATATATATAAGAHRRPESPATAPGVQRRGGRHRRAG</sequence>
<proteinExistence type="predicted"/>
<organism evidence="2 3">
    <name type="scientific">Pseudonocardia parietis</name>
    <dbReference type="NCBI Taxonomy" id="570936"/>
    <lineage>
        <taxon>Bacteria</taxon>
        <taxon>Bacillati</taxon>
        <taxon>Actinomycetota</taxon>
        <taxon>Actinomycetes</taxon>
        <taxon>Pseudonocardiales</taxon>
        <taxon>Pseudonocardiaceae</taxon>
        <taxon>Pseudonocardia</taxon>
    </lineage>
</organism>
<evidence type="ECO:0000256" key="1">
    <source>
        <dbReference type="SAM" id="MobiDB-lite"/>
    </source>
</evidence>
<dbReference type="RefSeq" id="WP_210026299.1">
    <property type="nucleotide sequence ID" value="NZ_JAGINU010000001.1"/>
</dbReference>
<keyword evidence="3" id="KW-1185">Reference proteome</keyword>
<dbReference type="Proteomes" id="UP001519295">
    <property type="component" value="Unassembled WGS sequence"/>
</dbReference>